<evidence type="ECO:0000313" key="1">
    <source>
        <dbReference type="EMBL" id="JAE20934.1"/>
    </source>
</evidence>
<dbReference type="EMBL" id="GBRH01176962">
    <property type="protein sequence ID" value="JAE20934.1"/>
    <property type="molecule type" value="Transcribed_RNA"/>
</dbReference>
<proteinExistence type="predicted"/>
<dbReference type="AlphaFoldDB" id="A0A0A9GBU5"/>
<sequence length="137" mass="16002">MILVKILQFIININWCFHMIQNLHFLSTVLWNRAVFNISLLISYVSIRHTVNIIAVNDFCNMIRSMETNKPKRYKGNSSYQERGYHTSCSHCWLPSWKILLGEPVIQSRSRRRERAPAARGRTAGRRGARLVHPLPL</sequence>
<protein>
    <submittedName>
        <fullName evidence="1">Uncharacterized protein</fullName>
    </submittedName>
</protein>
<organism evidence="1">
    <name type="scientific">Arundo donax</name>
    <name type="common">Giant reed</name>
    <name type="synonym">Donax arundinaceus</name>
    <dbReference type="NCBI Taxonomy" id="35708"/>
    <lineage>
        <taxon>Eukaryota</taxon>
        <taxon>Viridiplantae</taxon>
        <taxon>Streptophyta</taxon>
        <taxon>Embryophyta</taxon>
        <taxon>Tracheophyta</taxon>
        <taxon>Spermatophyta</taxon>
        <taxon>Magnoliopsida</taxon>
        <taxon>Liliopsida</taxon>
        <taxon>Poales</taxon>
        <taxon>Poaceae</taxon>
        <taxon>PACMAD clade</taxon>
        <taxon>Arundinoideae</taxon>
        <taxon>Arundineae</taxon>
        <taxon>Arundo</taxon>
    </lineage>
</organism>
<accession>A0A0A9GBU5</accession>
<reference evidence="1" key="2">
    <citation type="journal article" date="2015" name="Data Brief">
        <title>Shoot transcriptome of the giant reed, Arundo donax.</title>
        <authorList>
            <person name="Barrero R.A."/>
            <person name="Guerrero F.D."/>
            <person name="Moolhuijzen P."/>
            <person name="Goolsby J.A."/>
            <person name="Tidwell J."/>
            <person name="Bellgard S.E."/>
            <person name="Bellgard M.I."/>
        </authorList>
    </citation>
    <scope>NUCLEOTIDE SEQUENCE</scope>
    <source>
        <tissue evidence="1">Shoot tissue taken approximately 20 cm above the soil surface</tissue>
    </source>
</reference>
<reference evidence="1" key="1">
    <citation type="submission" date="2014-09" db="EMBL/GenBank/DDBJ databases">
        <authorList>
            <person name="Magalhaes I.L.F."/>
            <person name="Oliveira U."/>
            <person name="Santos F.R."/>
            <person name="Vidigal T.H.D.A."/>
            <person name="Brescovit A.D."/>
            <person name="Santos A.J."/>
        </authorList>
    </citation>
    <scope>NUCLEOTIDE SEQUENCE</scope>
    <source>
        <tissue evidence="1">Shoot tissue taken approximately 20 cm above the soil surface</tissue>
    </source>
</reference>
<name>A0A0A9GBU5_ARUDO</name>